<dbReference type="EMBL" id="FLUP01000001">
    <property type="protein sequence ID" value="SBV96688.1"/>
    <property type="molecule type" value="Genomic_DNA"/>
</dbReference>
<dbReference type="AlphaFoldDB" id="A0A212JBB7"/>
<gene>
    <name evidence="2" type="ORF">KM92DES2_10825</name>
</gene>
<organism evidence="2">
    <name type="scientific">uncultured Desulfovibrio sp</name>
    <dbReference type="NCBI Taxonomy" id="167968"/>
    <lineage>
        <taxon>Bacteria</taxon>
        <taxon>Pseudomonadati</taxon>
        <taxon>Thermodesulfobacteriota</taxon>
        <taxon>Desulfovibrionia</taxon>
        <taxon>Desulfovibrionales</taxon>
        <taxon>Desulfovibrionaceae</taxon>
        <taxon>Desulfovibrio</taxon>
        <taxon>environmental samples</taxon>
    </lineage>
</organism>
<sequence>MGGVMRIILAIMVLCCCAVNAHADGPQLFKDFYYGQPRADIAKIKGMVPCNDLQKGALCRDKQSFAGNDKWGQGFVFADGKLTTIVLKTKLDEQRAIKTMGAVSNNGYSLALMRSGSNSCDVINVIHTKGLEAVHSAVNGFEAAALNGSNNLIYTLVQNDVLTQCRKTSTNYADLVQCAPEDMRVVDMELVNATLYVRFVAPKAAFASMKKLASEQNDPF</sequence>
<feature type="chain" id="PRO_5012600631" evidence="1">
    <location>
        <begin position="24"/>
        <end position="220"/>
    </location>
</feature>
<evidence type="ECO:0000313" key="2">
    <source>
        <dbReference type="EMBL" id="SBV96688.1"/>
    </source>
</evidence>
<name>A0A212JBB7_9BACT</name>
<protein>
    <submittedName>
        <fullName evidence="2">Uncharacterized protein</fullName>
    </submittedName>
</protein>
<accession>A0A212JBB7</accession>
<keyword evidence="1" id="KW-0732">Signal</keyword>
<proteinExistence type="predicted"/>
<evidence type="ECO:0000256" key="1">
    <source>
        <dbReference type="SAM" id="SignalP"/>
    </source>
</evidence>
<reference evidence="2" key="1">
    <citation type="submission" date="2016-04" db="EMBL/GenBank/DDBJ databases">
        <authorList>
            <person name="Evans L.H."/>
            <person name="Alamgir A."/>
            <person name="Owens N."/>
            <person name="Weber N.D."/>
            <person name="Virtaneva K."/>
            <person name="Barbian K."/>
            <person name="Babar A."/>
            <person name="Rosenke K."/>
        </authorList>
    </citation>
    <scope>NUCLEOTIDE SEQUENCE</scope>
    <source>
        <strain evidence="2">92-2</strain>
    </source>
</reference>
<feature type="signal peptide" evidence="1">
    <location>
        <begin position="1"/>
        <end position="23"/>
    </location>
</feature>